<evidence type="ECO:0000256" key="1">
    <source>
        <dbReference type="ARBA" id="ARBA00022737"/>
    </source>
</evidence>
<evidence type="ECO:0000313" key="4">
    <source>
        <dbReference type="Proteomes" id="UP000606974"/>
    </source>
</evidence>
<dbReference type="OrthoDB" id="538223at2759"/>
<dbReference type="Proteomes" id="UP000606974">
    <property type="component" value="Unassembled WGS sequence"/>
</dbReference>
<protein>
    <submittedName>
        <fullName evidence="3">Vegetative incompatibility protein HET-E-1</fullName>
    </submittedName>
</protein>
<dbReference type="EMBL" id="JAACFV010000246">
    <property type="protein sequence ID" value="KAF7502486.1"/>
    <property type="molecule type" value="Genomic_DNA"/>
</dbReference>
<sequence length="57" mass="6272">MLLCGIVDELRKSAAEMGLLSYFFCQATDSRINSATAVLRGLIYLLVDQQPSLISHV</sequence>
<reference evidence="3" key="1">
    <citation type="submission" date="2020-02" db="EMBL/GenBank/DDBJ databases">
        <authorList>
            <person name="Palmer J.M."/>
        </authorList>
    </citation>
    <scope>NUCLEOTIDE SEQUENCE</scope>
    <source>
        <strain evidence="3">EPUS1.4</strain>
        <tissue evidence="3">Thallus</tissue>
    </source>
</reference>
<dbReference type="AlphaFoldDB" id="A0A8H7A8I7"/>
<dbReference type="InterPro" id="IPR056884">
    <property type="entry name" value="NPHP3-like_N"/>
</dbReference>
<gene>
    <name evidence="3" type="primary">HETE1_1</name>
    <name evidence="3" type="ORF">GJ744_005663</name>
</gene>
<name>A0A8H7A8I7_9EURO</name>
<organism evidence="3 4">
    <name type="scientific">Endocarpon pusillum</name>
    <dbReference type="NCBI Taxonomy" id="364733"/>
    <lineage>
        <taxon>Eukaryota</taxon>
        <taxon>Fungi</taxon>
        <taxon>Dikarya</taxon>
        <taxon>Ascomycota</taxon>
        <taxon>Pezizomycotina</taxon>
        <taxon>Eurotiomycetes</taxon>
        <taxon>Chaetothyriomycetidae</taxon>
        <taxon>Verrucariales</taxon>
        <taxon>Verrucariaceae</taxon>
        <taxon>Endocarpon</taxon>
    </lineage>
</organism>
<keyword evidence="1" id="KW-0677">Repeat</keyword>
<feature type="domain" description="Nephrocystin 3-like N-terminal" evidence="2">
    <location>
        <begin position="1"/>
        <end position="56"/>
    </location>
</feature>
<keyword evidence="4" id="KW-1185">Reference proteome</keyword>
<accession>A0A8H7A8I7</accession>
<comment type="caution">
    <text evidence="3">The sequence shown here is derived from an EMBL/GenBank/DDBJ whole genome shotgun (WGS) entry which is preliminary data.</text>
</comment>
<dbReference type="Pfam" id="PF24883">
    <property type="entry name" value="NPHP3_N"/>
    <property type="match status" value="1"/>
</dbReference>
<evidence type="ECO:0000313" key="3">
    <source>
        <dbReference type="EMBL" id="KAF7502486.1"/>
    </source>
</evidence>
<evidence type="ECO:0000259" key="2">
    <source>
        <dbReference type="Pfam" id="PF24883"/>
    </source>
</evidence>
<proteinExistence type="predicted"/>